<dbReference type="EMBL" id="CP000125">
    <property type="protein sequence ID" value="ABA52704.1"/>
    <property type="molecule type" value="Genomic_DNA"/>
</dbReference>
<feature type="region of interest" description="Disordered" evidence="1">
    <location>
        <begin position="50"/>
        <end position="90"/>
    </location>
</feature>
<feature type="region of interest" description="Disordered" evidence="1">
    <location>
        <begin position="116"/>
        <end position="157"/>
    </location>
</feature>
<proteinExistence type="predicted"/>
<feature type="compositionally biased region" description="Basic residues" evidence="1">
    <location>
        <begin position="79"/>
        <end position="90"/>
    </location>
</feature>
<dbReference type="HOGENOM" id="CLU_514536_0_0_4"/>
<name>Q3JFB9_BURP1</name>
<evidence type="ECO:0000313" key="2">
    <source>
        <dbReference type="EMBL" id="ABA52704.1"/>
    </source>
</evidence>
<dbReference type="KEGG" id="bpm:BURPS1710b_A2584"/>
<dbReference type="EnsemblBacteria" id="ABA52704">
    <property type="protein sequence ID" value="ABA52704"/>
    <property type="gene ID" value="BURPS1710b_A2584"/>
</dbReference>
<accession>Q3JFB9</accession>
<evidence type="ECO:0000256" key="1">
    <source>
        <dbReference type="SAM" id="MobiDB-lite"/>
    </source>
</evidence>
<reference evidence="2 3" key="1">
    <citation type="submission" date="2005-09" db="EMBL/GenBank/DDBJ databases">
        <authorList>
            <person name="Woods D.E."/>
            <person name="Nierman W.C."/>
        </authorList>
    </citation>
    <scope>NUCLEOTIDE SEQUENCE [LARGE SCALE GENOMIC DNA]</scope>
    <source>
        <strain evidence="2 3">1710b</strain>
    </source>
</reference>
<protein>
    <submittedName>
        <fullName evidence="2">Putative ribonuclease E</fullName>
    </submittedName>
</protein>
<gene>
    <name evidence="2" type="ordered locus">BURPS1710b_A2584</name>
</gene>
<organism evidence="2 3">
    <name type="scientific">Burkholderia pseudomallei (strain 1710b)</name>
    <dbReference type="NCBI Taxonomy" id="320372"/>
    <lineage>
        <taxon>Bacteria</taxon>
        <taxon>Pseudomonadati</taxon>
        <taxon>Pseudomonadota</taxon>
        <taxon>Betaproteobacteria</taxon>
        <taxon>Burkholderiales</taxon>
        <taxon>Burkholderiaceae</taxon>
        <taxon>Burkholderia</taxon>
        <taxon>pseudomallei group</taxon>
    </lineage>
</organism>
<sequence length="529" mass="55547">MRIRCASGGRRRRRPARRNGEIRVACVLKECVVSSVAPCCRARRAGSAGVIGARASPAASRRARSAESRGNRSRSPARPTRRTRRPAPRRRAVIGYCRLLPSGLLSIVGRARKGRTAGMPRIGGAGERAPSSRGVRAQARTHGAGRASRERAYPARAVRRERRSFGKIVAGRSGRDGRKDAASCWPGCGRSGALCANASVSSQAGAGPTTTRIGVHGTLQVSRRGDGKGSACDASSFLRRADAPRASVRARRRIAAGAAANRRKTAARSGGRRKSAFGTRRYFVADATTVPASTMPAPGARARQDAVAGDGRAVLASFCAICAGVRFGLTASISEATPATCGAARLVPLCVPYASVVGTVVPALLVDRMFEPGALSVMSEPKLLYHARWPVLSVAPTEITPLQLAGRSSVVAWPSLPAETTTVVPRAITSLIACWNVSPHGPVPPRLRLITFAGVRFVGAPATGMPAAQRIASAMSLVVPPHLPSTRTGRILPYQLTPAMPMPLFAAAPMMPATCVPCQLLFDGALAHW</sequence>
<evidence type="ECO:0000313" key="3">
    <source>
        <dbReference type="Proteomes" id="UP000002700"/>
    </source>
</evidence>
<dbReference type="Proteomes" id="UP000002700">
    <property type="component" value="Chromosome II"/>
</dbReference>
<dbReference type="AlphaFoldDB" id="Q3JFB9"/>